<sequence length="181" mass="20757">MKEMTQYHQEWRDRFEAPEQQYERQYVAQQQQQVVPPVQTYVPIYTVSTPRGESETRLLAVGSYMLGWFSGIVCLFFGHRNPFVRFHALQSTLFFGLATLFDVAFVTMFGLFDRWDLFPRGFLGGFYALALFFTFLIVNMLVFIGWIVGIVQAARGEYYKFPVVGNIAAKASSDGAIADVK</sequence>
<dbReference type="AlphaFoldDB" id="A0A455SUF8"/>
<feature type="transmembrane region" description="Helical" evidence="5">
    <location>
        <begin position="91"/>
        <end position="112"/>
    </location>
</feature>
<evidence type="ECO:0000313" key="6">
    <source>
        <dbReference type="EMBL" id="BBH91280.1"/>
    </source>
</evidence>
<evidence type="ECO:0000256" key="3">
    <source>
        <dbReference type="ARBA" id="ARBA00022989"/>
    </source>
</evidence>
<accession>A0A455SUF8</accession>
<comment type="subcellular location">
    <subcellularLocation>
        <location evidence="1">Membrane</location>
        <topology evidence="1">Multi-pass membrane protein</topology>
    </subcellularLocation>
</comment>
<keyword evidence="2 5" id="KW-0812">Transmembrane</keyword>
<evidence type="ECO:0000256" key="5">
    <source>
        <dbReference type="SAM" id="Phobius"/>
    </source>
</evidence>
<dbReference type="PANTHER" id="PTHR36460">
    <property type="entry name" value="UPF0132 DOMAIN PROTEIN (AFU_ORTHOLOGUE AFUA_3G10255)"/>
    <property type="match status" value="1"/>
</dbReference>
<evidence type="ECO:0000256" key="4">
    <source>
        <dbReference type="ARBA" id="ARBA00023136"/>
    </source>
</evidence>
<evidence type="ECO:0000256" key="2">
    <source>
        <dbReference type="ARBA" id="ARBA00022692"/>
    </source>
</evidence>
<gene>
    <name evidence="6" type="ORF">KTC_60310</name>
</gene>
<keyword evidence="3 5" id="KW-1133">Transmembrane helix</keyword>
<reference evidence="6" key="1">
    <citation type="submission" date="2018-12" db="EMBL/GenBank/DDBJ databases">
        <title>Novel natural products biosynthetic potential of the class Ktedonobacteria.</title>
        <authorList>
            <person name="Zheng Y."/>
            <person name="Saitou A."/>
            <person name="Wang C.M."/>
            <person name="Toyoda A."/>
            <person name="Minakuchi Y."/>
            <person name="Sekiguchi Y."/>
            <person name="Ueda K."/>
            <person name="Takano H."/>
            <person name="Sakai Y."/>
            <person name="Yokota A."/>
            <person name="Yabe S."/>
        </authorList>
    </citation>
    <scope>NUCLEOTIDE SEQUENCE</scope>
    <source>
        <strain evidence="6">COM3</strain>
    </source>
</reference>
<keyword evidence="4 5" id="KW-0472">Membrane</keyword>
<organism evidence="6">
    <name type="scientific">Thermosporothrix sp. COM3</name>
    <dbReference type="NCBI Taxonomy" id="2490863"/>
    <lineage>
        <taxon>Bacteria</taxon>
        <taxon>Bacillati</taxon>
        <taxon>Chloroflexota</taxon>
        <taxon>Ktedonobacteria</taxon>
        <taxon>Ktedonobacterales</taxon>
        <taxon>Thermosporotrichaceae</taxon>
        <taxon>Thermosporothrix</taxon>
    </lineage>
</organism>
<dbReference type="InterPro" id="IPR019109">
    <property type="entry name" value="MamF_MmsF"/>
</dbReference>
<dbReference type="PANTHER" id="PTHR36460:SF1">
    <property type="entry name" value="UPF0132 DOMAIN PROTEIN (AFU_ORTHOLOGUE AFUA_3G10255)"/>
    <property type="match status" value="1"/>
</dbReference>
<dbReference type="GO" id="GO:0016020">
    <property type="term" value="C:membrane"/>
    <property type="evidence" value="ECO:0007669"/>
    <property type="project" value="UniProtKB-SubCell"/>
</dbReference>
<feature type="transmembrane region" description="Helical" evidence="5">
    <location>
        <begin position="58"/>
        <end position="79"/>
    </location>
</feature>
<protein>
    <recommendedName>
        <fullName evidence="7">DUF4870 domain-containing protein</fullName>
    </recommendedName>
</protein>
<feature type="transmembrane region" description="Helical" evidence="5">
    <location>
        <begin position="124"/>
        <end position="151"/>
    </location>
</feature>
<proteinExistence type="predicted"/>
<evidence type="ECO:0000256" key="1">
    <source>
        <dbReference type="ARBA" id="ARBA00004141"/>
    </source>
</evidence>
<evidence type="ECO:0008006" key="7">
    <source>
        <dbReference type="Google" id="ProtNLM"/>
    </source>
</evidence>
<dbReference type="Pfam" id="PF09685">
    <property type="entry name" value="MamF_MmsF"/>
    <property type="match status" value="1"/>
</dbReference>
<dbReference type="EMBL" id="AP019376">
    <property type="protein sequence ID" value="BBH91280.1"/>
    <property type="molecule type" value="Genomic_DNA"/>
</dbReference>
<name>A0A455SUF8_9CHLR</name>